<keyword evidence="2" id="KW-1185">Reference proteome</keyword>
<dbReference type="InParanoid" id="L5L0H9"/>
<dbReference type="AlphaFoldDB" id="L5L0H9"/>
<name>L5L0H9_PTEAL</name>
<sequence length="93" mass="10551">MALLLPTELEINPSLPQPFTPMAAMPGVTDIGKSWQLRRGRVQVMHGRYDSPDWTWRNERESLGPARKKLKSPSVVSRAQWSQHFASSVHEGQ</sequence>
<gene>
    <name evidence="1" type="ORF">PAL_GLEAN10018734</name>
</gene>
<accession>L5L0H9</accession>
<organism evidence="1 2">
    <name type="scientific">Pteropus alecto</name>
    <name type="common">Black flying fox</name>
    <dbReference type="NCBI Taxonomy" id="9402"/>
    <lineage>
        <taxon>Eukaryota</taxon>
        <taxon>Metazoa</taxon>
        <taxon>Chordata</taxon>
        <taxon>Craniata</taxon>
        <taxon>Vertebrata</taxon>
        <taxon>Euteleostomi</taxon>
        <taxon>Mammalia</taxon>
        <taxon>Eutheria</taxon>
        <taxon>Laurasiatheria</taxon>
        <taxon>Chiroptera</taxon>
        <taxon>Yinpterochiroptera</taxon>
        <taxon>Pteropodoidea</taxon>
        <taxon>Pteropodidae</taxon>
        <taxon>Pteropodinae</taxon>
        <taxon>Pteropus</taxon>
    </lineage>
</organism>
<reference evidence="2" key="1">
    <citation type="journal article" date="2013" name="Science">
        <title>Comparative analysis of bat genomes provides insight into the evolution of flight and immunity.</title>
        <authorList>
            <person name="Zhang G."/>
            <person name="Cowled C."/>
            <person name="Shi Z."/>
            <person name="Huang Z."/>
            <person name="Bishop-Lilly K.A."/>
            <person name="Fang X."/>
            <person name="Wynne J.W."/>
            <person name="Xiong Z."/>
            <person name="Baker M.L."/>
            <person name="Zhao W."/>
            <person name="Tachedjian M."/>
            <person name="Zhu Y."/>
            <person name="Zhou P."/>
            <person name="Jiang X."/>
            <person name="Ng J."/>
            <person name="Yang L."/>
            <person name="Wu L."/>
            <person name="Xiao J."/>
            <person name="Feng Y."/>
            <person name="Chen Y."/>
            <person name="Sun X."/>
            <person name="Zhang Y."/>
            <person name="Marsh G.A."/>
            <person name="Crameri G."/>
            <person name="Broder C.C."/>
            <person name="Frey K.G."/>
            <person name="Wang L.F."/>
            <person name="Wang J."/>
        </authorList>
    </citation>
    <scope>NUCLEOTIDE SEQUENCE [LARGE SCALE GENOMIC DNA]</scope>
</reference>
<evidence type="ECO:0000313" key="2">
    <source>
        <dbReference type="Proteomes" id="UP000010552"/>
    </source>
</evidence>
<dbReference type="Proteomes" id="UP000010552">
    <property type="component" value="Unassembled WGS sequence"/>
</dbReference>
<proteinExistence type="predicted"/>
<protein>
    <submittedName>
        <fullName evidence="1">Uncharacterized protein</fullName>
    </submittedName>
</protein>
<dbReference type="EMBL" id="KB030406">
    <property type="protein sequence ID" value="ELK17249.1"/>
    <property type="molecule type" value="Genomic_DNA"/>
</dbReference>
<evidence type="ECO:0000313" key="1">
    <source>
        <dbReference type="EMBL" id="ELK17249.1"/>
    </source>
</evidence>